<dbReference type="AlphaFoldDB" id="A0A6P3XSC3"/>
<dbReference type="Gene3D" id="3.40.50.1240">
    <property type="entry name" value="Phosphoglycerate mutase-like"/>
    <property type="match status" value="1"/>
</dbReference>
<dbReference type="EC" id="3.1.3.2" evidence="3"/>
<protein>
    <recommendedName>
        <fullName evidence="3">acid phosphatase</fullName>
        <ecNumber evidence="3">3.1.3.2</ecNumber>
    </recommendedName>
</protein>
<keyword evidence="4 9" id="KW-0732">Signal</keyword>
<dbReference type="SUPFAM" id="SSF53254">
    <property type="entry name" value="Phosphoglycerate mutase-like"/>
    <property type="match status" value="1"/>
</dbReference>
<evidence type="ECO:0000256" key="5">
    <source>
        <dbReference type="ARBA" id="ARBA00022801"/>
    </source>
</evidence>
<dbReference type="PANTHER" id="PTHR11567">
    <property type="entry name" value="ACID PHOSPHATASE-RELATED"/>
    <property type="match status" value="1"/>
</dbReference>
<dbReference type="PROSITE" id="PS00616">
    <property type="entry name" value="HIS_ACID_PHOSPHAT_1"/>
    <property type="match status" value="1"/>
</dbReference>
<sequence>MNSSRLTLLVFASIFAASHSTTEDLGTIVFANVLYRHGDRTPIAPYPTDPYRKETSWPVPYGELTNLGKHQQLLLGRWLRKRYSDLLPAVYSRYDICVRSTDVDRTLMSAEANLAGLYPPVRDQVWDRIKWMPIPVHTIPEEQDHVLSGKKYCARYKYELEKVLTSPERKRINQANAKLYSYLSQNTGYKVSSLENVEHLYNTLYIENLYNKTLPPWTRSVFPDKMKPLAELSFTTDAYNQILQRLKSGPLLGEMIDHMVKKSQNELEPDRKVWIYSAHDQTIANLLMTLKLFEPHCPPYVATVLVELRTNPKNQYFVTVSYKNSSAEPILMTLPGCTTLCPLDNFITLTKDVVPEDWERECLFKTEQYEYNLNAAVVITTLTLSIVLVLLLVLLIIGCMYLRDKKEHKQYYFRLTTDAI</sequence>
<dbReference type="GeneID" id="106747861"/>
<dbReference type="Pfam" id="PF00328">
    <property type="entry name" value="His_Phos_2"/>
    <property type="match status" value="1"/>
</dbReference>
<evidence type="ECO:0000256" key="6">
    <source>
        <dbReference type="ARBA" id="ARBA00023157"/>
    </source>
</evidence>
<dbReference type="InterPro" id="IPR000560">
    <property type="entry name" value="His_Pase_clade-2"/>
</dbReference>
<name>A0A6P3XSC3_DINQU</name>
<gene>
    <name evidence="11" type="primary">LOC106747861</name>
</gene>
<dbReference type="InterPro" id="IPR029033">
    <property type="entry name" value="His_PPase_superfam"/>
</dbReference>
<evidence type="ECO:0000313" key="10">
    <source>
        <dbReference type="Proteomes" id="UP000515204"/>
    </source>
</evidence>
<dbReference type="PANTHER" id="PTHR11567:SF211">
    <property type="entry name" value="PROSTATIC ACID PHOSPHATASE"/>
    <property type="match status" value="1"/>
</dbReference>
<dbReference type="RefSeq" id="XP_014481311.1">
    <property type="nucleotide sequence ID" value="XM_014625825.1"/>
</dbReference>
<dbReference type="InterPro" id="IPR050645">
    <property type="entry name" value="Histidine_acid_phosphatase"/>
</dbReference>
<dbReference type="OrthoDB" id="10257284at2759"/>
<keyword evidence="7" id="KW-0325">Glycoprotein</keyword>
<keyword evidence="6" id="KW-1015">Disulfide bond</keyword>
<evidence type="ECO:0000256" key="8">
    <source>
        <dbReference type="SAM" id="Phobius"/>
    </source>
</evidence>
<keyword evidence="5" id="KW-0378">Hydrolase</keyword>
<evidence type="ECO:0000256" key="3">
    <source>
        <dbReference type="ARBA" id="ARBA00012646"/>
    </source>
</evidence>
<evidence type="ECO:0000256" key="7">
    <source>
        <dbReference type="ARBA" id="ARBA00023180"/>
    </source>
</evidence>
<dbReference type="Proteomes" id="UP000515204">
    <property type="component" value="Unplaced"/>
</dbReference>
<feature type="chain" id="PRO_5027739191" description="acid phosphatase" evidence="9">
    <location>
        <begin position="21"/>
        <end position="420"/>
    </location>
</feature>
<feature type="signal peptide" evidence="9">
    <location>
        <begin position="1"/>
        <end position="20"/>
    </location>
</feature>
<evidence type="ECO:0000256" key="4">
    <source>
        <dbReference type="ARBA" id="ARBA00022729"/>
    </source>
</evidence>
<comment type="catalytic activity">
    <reaction evidence="1">
        <text>a phosphate monoester + H2O = an alcohol + phosphate</text>
        <dbReference type="Rhea" id="RHEA:15017"/>
        <dbReference type="ChEBI" id="CHEBI:15377"/>
        <dbReference type="ChEBI" id="CHEBI:30879"/>
        <dbReference type="ChEBI" id="CHEBI:43474"/>
        <dbReference type="ChEBI" id="CHEBI:67140"/>
        <dbReference type="EC" id="3.1.3.2"/>
    </reaction>
</comment>
<comment type="similarity">
    <text evidence="2">Belongs to the histidine acid phosphatase family.</text>
</comment>
<dbReference type="GO" id="GO:0003993">
    <property type="term" value="F:acid phosphatase activity"/>
    <property type="evidence" value="ECO:0007669"/>
    <property type="project" value="UniProtKB-EC"/>
</dbReference>
<keyword evidence="8" id="KW-1133">Transmembrane helix</keyword>
<dbReference type="InterPro" id="IPR033379">
    <property type="entry name" value="Acid_Pase_AS"/>
</dbReference>
<dbReference type="PROSITE" id="PS00778">
    <property type="entry name" value="HIS_ACID_PHOSPHAT_2"/>
    <property type="match status" value="1"/>
</dbReference>
<keyword evidence="10" id="KW-1185">Reference proteome</keyword>
<proteinExistence type="inferred from homology"/>
<evidence type="ECO:0000256" key="9">
    <source>
        <dbReference type="SAM" id="SignalP"/>
    </source>
</evidence>
<keyword evidence="8" id="KW-0472">Membrane</keyword>
<keyword evidence="8" id="KW-0812">Transmembrane</keyword>
<evidence type="ECO:0000313" key="11">
    <source>
        <dbReference type="RefSeq" id="XP_014481311.1"/>
    </source>
</evidence>
<reference evidence="11" key="1">
    <citation type="submission" date="2025-08" db="UniProtKB">
        <authorList>
            <consortium name="RefSeq"/>
        </authorList>
    </citation>
    <scope>IDENTIFICATION</scope>
</reference>
<evidence type="ECO:0000256" key="2">
    <source>
        <dbReference type="ARBA" id="ARBA00005375"/>
    </source>
</evidence>
<dbReference type="KEGG" id="dqu:106747861"/>
<feature type="transmembrane region" description="Helical" evidence="8">
    <location>
        <begin position="375"/>
        <end position="402"/>
    </location>
</feature>
<dbReference type="CDD" id="cd07061">
    <property type="entry name" value="HP_HAP_like"/>
    <property type="match status" value="1"/>
</dbReference>
<evidence type="ECO:0000256" key="1">
    <source>
        <dbReference type="ARBA" id="ARBA00000032"/>
    </source>
</evidence>
<organism evidence="10 11">
    <name type="scientific">Dinoponera quadriceps</name>
    <name type="common">South American ant</name>
    <dbReference type="NCBI Taxonomy" id="609295"/>
    <lineage>
        <taxon>Eukaryota</taxon>
        <taxon>Metazoa</taxon>
        <taxon>Ecdysozoa</taxon>
        <taxon>Arthropoda</taxon>
        <taxon>Hexapoda</taxon>
        <taxon>Insecta</taxon>
        <taxon>Pterygota</taxon>
        <taxon>Neoptera</taxon>
        <taxon>Endopterygota</taxon>
        <taxon>Hymenoptera</taxon>
        <taxon>Apocrita</taxon>
        <taxon>Aculeata</taxon>
        <taxon>Formicoidea</taxon>
        <taxon>Formicidae</taxon>
        <taxon>Ponerinae</taxon>
        <taxon>Ponerini</taxon>
        <taxon>Dinoponera</taxon>
    </lineage>
</organism>
<accession>A0A6P3XSC3</accession>